<organism evidence="1 2">
    <name type="scientific">Aciduricibacillus chroicocephali</name>
    <dbReference type="NCBI Taxonomy" id="3054939"/>
    <lineage>
        <taxon>Bacteria</taxon>
        <taxon>Bacillati</taxon>
        <taxon>Bacillota</taxon>
        <taxon>Bacilli</taxon>
        <taxon>Bacillales</taxon>
        <taxon>Bacillaceae</taxon>
        <taxon>Aciduricibacillus</taxon>
    </lineage>
</organism>
<keyword evidence="1" id="KW-0946">Virion</keyword>
<protein>
    <submittedName>
        <fullName evidence="1">Spore coat protein YlbD</fullName>
    </submittedName>
</protein>
<dbReference type="EMBL" id="CP129113">
    <property type="protein sequence ID" value="WLV25662.1"/>
    <property type="molecule type" value="Genomic_DNA"/>
</dbReference>
<evidence type="ECO:0000313" key="2">
    <source>
        <dbReference type="Proteomes" id="UP001180087"/>
    </source>
</evidence>
<evidence type="ECO:0000313" key="1">
    <source>
        <dbReference type="EMBL" id="WLV25662.1"/>
    </source>
</evidence>
<name>A0ABY9KY55_9BACI</name>
<dbReference type="RefSeq" id="WP_348029454.1">
    <property type="nucleotide sequence ID" value="NZ_CP129113.1"/>
</dbReference>
<sequence length="133" mass="15623">MADQELHPQVVQFREFLQRRPGLVRAARESGRGYQEFFENWVLLGENDPYWKKFEEGEETKDTEKKAEKSLPFLDTVMNLAKKTDPAEIRKHAESFGETIRSLQEMVALFQKNEKNTVKNQSGNSELFHVFRD</sequence>
<reference evidence="1" key="1">
    <citation type="submission" date="2023-06" db="EMBL/GenBank/DDBJ databases">
        <title>A Treasure from Seagulls: Isolation and Description of Aciduricobacillus qingdaonensis gen. nov., sp. nov., a Rare Obligately Uric Acid-utilizing Member in the Family Bacillaceae.</title>
        <authorList>
            <person name="Liu W."/>
            <person name="Wang B."/>
        </authorList>
    </citation>
    <scope>NUCLEOTIDE SEQUENCE</scope>
    <source>
        <strain evidence="1">44XB</strain>
    </source>
</reference>
<accession>A0ABY9KY55</accession>
<dbReference type="Pfam" id="PF14071">
    <property type="entry name" value="YlbD_coat"/>
    <property type="match status" value="1"/>
</dbReference>
<gene>
    <name evidence="1" type="primary">ylbD</name>
    <name evidence="1" type="ORF">QR721_05500</name>
</gene>
<keyword evidence="2" id="KW-1185">Reference proteome</keyword>
<dbReference type="Proteomes" id="UP001180087">
    <property type="component" value="Chromosome"/>
</dbReference>
<dbReference type="InterPro" id="IPR025953">
    <property type="entry name" value="YlbD_coat"/>
</dbReference>
<proteinExistence type="predicted"/>
<keyword evidence="1" id="KW-0167">Capsid protein</keyword>